<keyword evidence="3" id="KW-1185">Reference proteome</keyword>
<evidence type="ECO:0000313" key="2">
    <source>
        <dbReference type="EMBL" id="GFG96959.1"/>
    </source>
</evidence>
<sequence length="166" mass="17640">MAGLLGRLGLNAWHKVLSSPLLTFNGYVAFDLPRTVTGLGTSLLMGLVAVHAYLAATRPGLPLYFWVYMAVLIAACLGVAAAMAFAVKPLVPQAGWFAGSLVCAVFLVIYLSSRFVSLPGLVEVTGRWDLAPGTLAMAFAGAFIAVHTTVLSGINVAYPQRQNWRD</sequence>
<keyword evidence="1" id="KW-1133">Transmembrane helix</keyword>
<feature type="transmembrane region" description="Helical" evidence="1">
    <location>
        <begin position="37"/>
        <end position="57"/>
    </location>
</feature>
<accession>A0A7I9Z7W0</accession>
<keyword evidence="1" id="KW-0472">Membrane</keyword>
<feature type="transmembrane region" description="Helical" evidence="1">
    <location>
        <begin position="63"/>
        <end position="87"/>
    </location>
</feature>
<organism evidence="2 3">
    <name type="scientific">Mycobacterium timonense</name>
    <dbReference type="NCBI Taxonomy" id="701043"/>
    <lineage>
        <taxon>Bacteria</taxon>
        <taxon>Bacillati</taxon>
        <taxon>Actinomycetota</taxon>
        <taxon>Actinomycetes</taxon>
        <taxon>Mycobacteriales</taxon>
        <taxon>Mycobacteriaceae</taxon>
        <taxon>Mycobacterium</taxon>
        <taxon>Mycobacterium avium complex (MAC)</taxon>
    </lineage>
</organism>
<feature type="transmembrane region" description="Helical" evidence="1">
    <location>
        <begin position="12"/>
        <end position="30"/>
    </location>
</feature>
<feature type="transmembrane region" description="Helical" evidence="1">
    <location>
        <begin position="133"/>
        <end position="158"/>
    </location>
</feature>
<dbReference type="RefSeq" id="WP_163710507.1">
    <property type="nucleotide sequence ID" value="NZ_BLLA01000001.1"/>
</dbReference>
<dbReference type="EMBL" id="BLLA01000001">
    <property type="protein sequence ID" value="GFG96959.1"/>
    <property type="molecule type" value="Genomic_DNA"/>
</dbReference>
<feature type="transmembrane region" description="Helical" evidence="1">
    <location>
        <begin position="94"/>
        <end position="113"/>
    </location>
</feature>
<dbReference type="Proteomes" id="UP000465301">
    <property type="component" value="Unassembled WGS sequence"/>
</dbReference>
<dbReference type="AlphaFoldDB" id="A0A7I9Z7W0"/>
<evidence type="ECO:0000313" key="3">
    <source>
        <dbReference type="Proteomes" id="UP000465301"/>
    </source>
</evidence>
<evidence type="ECO:0000256" key="1">
    <source>
        <dbReference type="SAM" id="Phobius"/>
    </source>
</evidence>
<reference evidence="2 3" key="1">
    <citation type="journal article" date="2019" name="Emerg. Microbes Infect.">
        <title>Comprehensive subspecies identification of 175 nontuberculous mycobacteria species based on 7547 genomic profiles.</title>
        <authorList>
            <person name="Matsumoto Y."/>
            <person name="Kinjo T."/>
            <person name="Motooka D."/>
            <person name="Nabeya D."/>
            <person name="Jung N."/>
            <person name="Uechi K."/>
            <person name="Horii T."/>
            <person name="Iida T."/>
            <person name="Fujita J."/>
            <person name="Nakamura S."/>
        </authorList>
    </citation>
    <scope>NUCLEOTIDE SEQUENCE [LARGE SCALE GENOMIC DNA]</scope>
    <source>
        <strain evidence="2 3">JCM 30726</strain>
    </source>
</reference>
<name>A0A7I9Z7W0_9MYCO</name>
<gene>
    <name evidence="2" type="ORF">MTIM_28380</name>
</gene>
<proteinExistence type="predicted"/>
<comment type="caution">
    <text evidence="2">The sequence shown here is derived from an EMBL/GenBank/DDBJ whole genome shotgun (WGS) entry which is preliminary data.</text>
</comment>
<keyword evidence="1" id="KW-0812">Transmembrane</keyword>
<protein>
    <submittedName>
        <fullName evidence="2">Uncharacterized protein</fullName>
    </submittedName>
</protein>